<dbReference type="PRINTS" id="PR00385">
    <property type="entry name" value="P450"/>
</dbReference>
<dbReference type="GO" id="GO:0016705">
    <property type="term" value="F:oxidoreductase activity, acting on paired donors, with incorporation or reduction of molecular oxygen"/>
    <property type="evidence" value="ECO:0007669"/>
    <property type="project" value="InterPro"/>
</dbReference>
<evidence type="ECO:0000256" key="2">
    <source>
        <dbReference type="ARBA" id="ARBA00022617"/>
    </source>
</evidence>
<dbReference type="InterPro" id="IPR002397">
    <property type="entry name" value="Cyt_P450_B"/>
</dbReference>
<dbReference type="InterPro" id="IPR001128">
    <property type="entry name" value="Cyt_P450"/>
</dbReference>
<evidence type="ECO:0008006" key="10">
    <source>
        <dbReference type="Google" id="ProtNLM"/>
    </source>
</evidence>
<dbReference type="GO" id="GO:0005506">
    <property type="term" value="F:iron ion binding"/>
    <property type="evidence" value="ECO:0007669"/>
    <property type="project" value="InterPro"/>
</dbReference>
<dbReference type="CDD" id="cd11078">
    <property type="entry name" value="CYP130-like"/>
    <property type="match status" value="1"/>
</dbReference>
<dbReference type="InterPro" id="IPR017972">
    <property type="entry name" value="Cyt_P450_CS"/>
</dbReference>
<keyword evidence="9" id="KW-1185">Reference proteome</keyword>
<dbReference type="PANTHER" id="PTHR46696">
    <property type="entry name" value="P450, PUTATIVE (EUROFUNG)-RELATED"/>
    <property type="match status" value="1"/>
</dbReference>
<dbReference type="InterPro" id="IPR036396">
    <property type="entry name" value="Cyt_P450_sf"/>
</dbReference>
<evidence type="ECO:0000313" key="9">
    <source>
        <dbReference type="Proteomes" id="UP000184476"/>
    </source>
</evidence>
<evidence type="ECO:0000256" key="6">
    <source>
        <dbReference type="ARBA" id="ARBA00023033"/>
    </source>
</evidence>
<evidence type="ECO:0000313" key="8">
    <source>
        <dbReference type="EMBL" id="SHF19934.1"/>
    </source>
</evidence>
<keyword evidence="5 7" id="KW-0408">Iron</keyword>
<keyword evidence="4 7" id="KW-0560">Oxidoreductase</keyword>
<evidence type="ECO:0000256" key="3">
    <source>
        <dbReference type="ARBA" id="ARBA00022723"/>
    </source>
</evidence>
<keyword evidence="2 7" id="KW-0349">Heme</keyword>
<dbReference type="PRINTS" id="PR00359">
    <property type="entry name" value="BP450"/>
</dbReference>
<organism evidence="8 9">
    <name type="scientific">Seinonella peptonophila</name>
    <dbReference type="NCBI Taxonomy" id="112248"/>
    <lineage>
        <taxon>Bacteria</taxon>
        <taxon>Bacillati</taxon>
        <taxon>Bacillota</taxon>
        <taxon>Bacilli</taxon>
        <taxon>Bacillales</taxon>
        <taxon>Thermoactinomycetaceae</taxon>
        <taxon>Seinonella</taxon>
    </lineage>
</organism>
<dbReference type="PROSITE" id="PS00086">
    <property type="entry name" value="CYTOCHROME_P450"/>
    <property type="match status" value="1"/>
</dbReference>
<proteinExistence type="inferred from homology"/>
<dbReference type="OrthoDB" id="9801155at2"/>
<sequence>MLHPLSATYLADPYATHEKLRTEQPVFFDTELNMWLITRRQEIETVFKDSKTFSNALTTAPIFQLCPHAGQILSQLSGGSMVSLDPPDHTRVRKAIASVFPMTLAQAEEYEPIIRTAVDKLTKNLATKSNVDLVPEFTWELPIIVILALLNVPKEDVKQIKKWADGRLAITWGNAPEEDQVKAAYGMVYFWEYCLQLVGKRVKEPGTDLVSKLLNYRQGRDEIVTIHEIASMIFSLLIAGHETTSNLISNGVYRLLQKNAWNQLVNDPEKISKAIEEILRFDSPVVCWQRYTAKEATIGDVTIPKGERVLLLLGSANRDETKFENPNEFDLERENAHEHLSFGKGRHFCIGASLARLEAKIALKALLTTFPKMRLADSFQPTYVPNVAFRMLQSLPVILADE</sequence>
<evidence type="ECO:0000256" key="5">
    <source>
        <dbReference type="ARBA" id="ARBA00023004"/>
    </source>
</evidence>
<dbReference type="STRING" id="112248.SAMN05444392_11040"/>
<protein>
    <recommendedName>
        <fullName evidence="10">Cytochrome P450</fullName>
    </recommendedName>
</protein>
<accession>A0A1M4ZPK7</accession>
<dbReference type="AlphaFoldDB" id="A0A1M4ZPK7"/>
<dbReference type="Proteomes" id="UP000184476">
    <property type="component" value="Unassembled WGS sequence"/>
</dbReference>
<dbReference type="Pfam" id="PF00067">
    <property type="entry name" value="p450"/>
    <property type="match status" value="1"/>
</dbReference>
<dbReference type="EMBL" id="FQVL01000010">
    <property type="protein sequence ID" value="SHF19934.1"/>
    <property type="molecule type" value="Genomic_DNA"/>
</dbReference>
<evidence type="ECO:0000256" key="4">
    <source>
        <dbReference type="ARBA" id="ARBA00023002"/>
    </source>
</evidence>
<reference evidence="8 9" key="1">
    <citation type="submission" date="2016-11" db="EMBL/GenBank/DDBJ databases">
        <authorList>
            <person name="Jaros S."/>
            <person name="Januszkiewicz K."/>
            <person name="Wedrychowicz H."/>
        </authorList>
    </citation>
    <scope>NUCLEOTIDE SEQUENCE [LARGE SCALE GENOMIC DNA]</scope>
    <source>
        <strain evidence="8 9">DSM 44666</strain>
    </source>
</reference>
<dbReference type="GO" id="GO:0020037">
    <property type="term" value="F:heme binding"/>
    <property type="evidence" value="ECO:0007669"/>
    <property type="project" value="InterPro"/>
</dbReference>
<comment type="similarity">
    <text evidence="1 7">Belongs to the cytochrome P450 family.</text>
</comment>
<evidence type="ECO:0000256" key="7">
    <source>
        <dbReference type="RuleBase" id="RU000461"/>
    </source>
</evidence>
<keyword evidence="3 7" id="KW-0479">Metal-binding</keyword>
<dbReference type="SUPFAM" id="SSF48264">
    <property type="entry name" value="Cytochrome P450"/>
    <property type="match status" value="1"/>
</dbReference>
<dbReference type="Gene3D" id="1.10.630.10">
    <property type="entry name" value="Cytochrome P450"/>
    <property type="match status" value="1"/>
</dbReference>
<dbReference type="GO" id="GO:0004497">
    <property type="term" value="F:monooxygenase activity"/>
    <property type="evidence" value="ECO:0007669"/>
    <property type="project" value="UniProtKB-KW"/>
</dbReference>
<dbReference type="PANTHER" id="PTHR46696:SF1">
    <property type="entry name" value="CYTOCHROME P450 YJIB-RELATED"/>
    <property type="match status" value="1"/>
</dbReference>
<gene>
    <name evidence="8" type="ORF">SAMN05444392_11040</name>
</gene>
<dbReference type="RefSeq" id="WP_073155941.1">
    <property type="nucleotide sequence ID" value="NZ_FQVL01000010.1"/>
</dbReference>
<dbReference type="FunFam" id="1.10.630.10:FF:000018">
    <property type="entry name" value="Cytochrome P450 monooxygenase"/>
    <property type="match status" value="1"/>
</dbReference>
<name>A0A1M4ZPK7_9BACL</name>
<keyword evidence="6 7" id="KW-0503">Monooxygenase</keyword>
<evidence type="ECO:0000256" key="1">
    <source>
        <dbReference type="ARBA" id="ARBA00010617"/>
    </source>
</evidence>